<gene>
    <name evidence="1" type="ORF">HME7025_01749</name>
</gene>
<proteinExistence type="predicted"/>
<sequence length="384" mass="43063">MPNKLISYIFLSFTMVFMTWACINPIKDFVQIDSTSYMTIEADIVNDPSMCKIRLTSSANRIMSVLSLPVTKADVYIVDQAGTKTTFKEVTGGTTGTYLPPTGFAGKVGSTYQLFIKTLDGRQYQSSQEEMNSVPEIENIVTQFEVLDQYSKGDVRRTGYTVYLDFKDSPKEGDYYMWNWKHYEPITICATCTGGATWNFKQNTCITPAVATDQILNYSCDGKCWDISTNNDLNVFSDVLTNGQRIVGRQVARAPFDNYTPYYFRLEQRGISKSAFLFYQSLIAQVQSSGSLFDVPAETRFSVNVKSTTNPSEKILGIFNVFSVSKKIFYIDRTKGIPPGEKAFIPQVPGEMFFCPGASPGCQDRVPCFEGPSRTKITPEGWTL</sequence>
<dbReference type="InterPro" id="IPR025345">
    <property type="entry name" value="DUF4249"/>
</dbReference>
<evidence type="ECO:0000313" key="1">
    <source>
        <dbReference type="EMBL" id="AWL09601.1"/>
    </source>
</evidence>
<dbReference type="Proteomes" id="UP000245468">
    <property type="component" value="Chromosome"/>
</dbReference>
<accession>A0A2S2DW24</accession>
<dbReference type="OrthoDB" id="922982at2"/>
<dbReference type="Pfam" id="PF14054">
    <property type="entry name" value="DUF4249"/>
    <property type="match status" value="1"/>
</dbReference>
<evidence type="ECO:0000313" key="2">
    <source>
        <dbReference type="Proteomes" id="UP000245468"/>
    </source>
</evidence>
<evidence type="ECO:0008006" key="3">
    <source>
        <dbReference type="Google" id="ProtNLM"/>
    </source>
</evidence>
<dbReference type="AlphaFoldDB" id="A0A2S2DW24"/>
<dbReference type="RefSeq" id="WP_109323278.1">
    <property type="nucleotide sequence ID" value="NZ_CP029346.1"/>
</dbReference>
<name>A0A2S2DW24_9BACT</name>
<dbReference type="EMBL" id="CP029346">
    <property type="protein sequence ID" value="AWL09601.1"/>
    <property type="molecule type" value="Genomic_DNA"/>
</dbReference>
<organism evidence="1 2">
    <name type="scientific">Aquirufa nivalisilvae</name>
    <dbReference type="NCBI Taxonomy" id="2516557"/>
    <lineage>
        <taxon>Bacteria</taxon>
        <taxon>Pseudomonadati</taxon>
        <taxon>Bacteroidota</taxon>
        <taxon>Cytophagia</taxon>
        <taxon>Cytophagales</taxon>
        <taxon>Flectobacillaceae</taxon>
        <taxon>Aquirufa</taxon>
    </lineage>
</organism>
<keyword evidence="2" id="KW-1185">Reference proteome</keyword>
<protein>
    <recommendedName>
        <fullName evidence="3">DUF4249 domain-containing protein</fullName>
    </recommendedName>
</protein>
<dbReference type="KEGG" id="psez:HME7025_01749"/>
<reference evidence="2" key="1">
    <citation type="submission" date="2018-05" db="EMBL/GenBank/DDBJ databases">
        <title>Pseudarcicella sp. HME7025 Genome sequencing and assembly.</title>
        <authorList>
            <person name="Kim H."/>
            <person name="Kang H."/>
            <person name="Joh K."/>
        </authorList>
    </citation>
    <scope>NUCLEOTIDE SEQUENCE [LARGE SCALE GENOMIC DNA]</scope>
    <source>
        <strain evidence="2">HME7025</strain>
    </source>
</reference>